<comment type="subcellular location">
    <subcellularLocation>
        <location evidence="1">Cell outer membrane</location>
    </subcellularLocation>
</comment>
<accession>A0A382BKB5</accession>
<dbReference type="InterPro" id="IPR011659">
    <property type="entry name" value="WD40"/>
</dbReference>
<dbReference type="InterPro" id="IPR050330">
    <property type="entry name" value="Bact_OuterMem_StrucFunc"/>
</dbReference>
<evidence type="ECO:0000256" key="1">
    <source>
        <dbReference type="ARBA" id="ARBA00004442"/>
    </source>
</evidence>
<dbReference type="InterPro" id="IPR011990">
    <property type="entry name" value="TPR-like_helical_dom_sf"/>
</dbReference>
<evidence type="ECO:0000256" key="2">
    <source>
        <dbReference type="ARBA" id="ARBA00023136"/>
    </source>
</evidence>
<dbReference type="EMBL" id="UINC01030170">
    <property type="protein sequence ID" value="SVB14114.1"/>
    <property type="molecule type" value="Genomic_DNA"/>
</dbReference>
<dbReference type="PRINTS" id="PR01021">
    <property type="entry name" value="OMPADOMAIN"/>
</dbReference>
<dbReference type="PANTHER" id="PTHR30329">
    <property type="entry name" value="STATOR ELEMENT OF FLAGELLAR MOTOR COMPLEX"/>
    <property type="match status" value="1"/>
</dbReference>
<dbReference type="InterPro" id="IPR006665">
    <property type="entry name" value="OmpA-like"/>
</dbReference>
<evidence type="ECO:0000259" key="5">
    <source>
        <dbReference type="PROSITE" id="PS51123"/>
    </source>
</evidence>
<dbReference type="InterPro" id="IPR036737">
    <property type="entry name" value="OmpA-like_sf"/>
</dbReference>
<dbReference type="Gene3D" id="3.30.1330.60">
    <property type="entry name" value="OmpA-like domain"/>
    <property type="match status" value="1"/>
</dbReference>
<dbReference type="Gene3D" id="1.25.40.10">
    <property type="entry name" value="Tetratricopeptide repeat domain"/>
    <property type="match status" value="1"/>
</dbReference>
<keyword evidence="3" id="KW-0998">Cell outer membrane</keyword>
<dbReference type="CDD" id="cd07185">
    <property type="entry name" value="OmpA_C-like"/>
    <property type="match status" value="1"/>
</dbReference>
<feature type="domain" description="OmpA-like" evidence="5">
    <location>
        <begin position="529"/>
        <end position="646"/>
    </location>
</feature>
<dbReference type="GO" id="GO:0009279">
    <property type="term" value="C:cell outer membrane"/>
    <property type="evidence" value="ECO:0007669"/>
    <property type="project" value="UniProtKB-SubCell"/>
</dbReference>
<dbReference type="SUPFAM" id="SSF82171">
    <property type="entry name" value="DPP6 N-terminal domain-like"/>
    <property type="match status" value="1"/>
</dbReference>
<dbReference type="Pfam" id="PF07676">
    <property type="entry name" value="PD40"/>
    <property type="match status" value="2"/>
</dbReference>
<feature type="region of interest" description="Disordered" evidence="4">
    <location>
        <begin position="611"/>
        <end position="630"/>
    </location>
</feature>
<evidence type="ECO:0000313" key="6">
    <source>
        <dbReference type="EMBL" id="SVB14114.1"/>
    </source>
</evidence>
<evidence type="ECO:0000256" key="4">
    <source>
        <dbReference type="SAM" id="MobiDB-lite"/>
    </source>
</evidence>
<dbReference type="AlphaFoldDB" id="A0A382BKB5"/>
<organism evidence="6">
    <name type="scientific">marine metagenome</name>
    <dbReference type="NCBI Taxonomy" id="408172"/>
    <lineage>
        <taxon>unclassified sequences</taxon>
        <taxon>metagenomes</taxon>
        <taxon>ecological metagenomes</taxon>
    </lineage>
</organism>
<protein>
    <recommendedName>
        <fullName evidence="5">OmpA-like domain-containing protein</fullName>
    </recommendedName>
</protein>
<dbReference type="PROSITE" id="PS51123">
    <property type="entry name" value="OMPA_2"/>
    <property type="match status" value="1"/>
</dbReference>
<dbReference type="PANTHER" id="PTHR30329:SF21">
    <property type="entry name" value="LIPOPROTEIN YIAD-RELATED"/>
    <property type="match status" value="1"/>
</dbReference>
<evidence type="ECO:0000256" key="3">
    <source>
        <dbReference type="ARBA" id="ARBA00023237"/>
    </source>
</evidence>
<dbReference type="InterPro" id="IPR006664">
    <property type="entry name" value="OMP_bac"/>
</dbReference>
<dbReference type="Pfam" id="PF00691">
    <property type="entry name" value="OmpA"/>
    <property type="match status" value="1"/>
</dbReference>
<gene>
    <name evidence="6" type="ORF">METZ01_LOCUS166968</name>
</gene>
<dbReference type="SUPFAM" id="SSF81901">
    <property type="entry name" value="HCP-like"/>
    <property type="match status" value="1"/>
</dbReference>
<keyword evidence="2" id="KW-0472">Membrane</keyword>
<feature type="compositionally biased region" description="Basic and acidic residues" evidence="4">
    <location>
        <begin position="611"/>
        <end position="622"/>
    </location>
</feature>
<proteinExistence type="predicted"/>
<name>A0A382BKB5_9ZZZZ</name>
<sequence length="646" mass="73581">MKNILTLFTLTFLSITTIYSQNNSTKKADKHFSRLEFVKAAEEYLELINKGNSGDYVISQLAETYYNIFNSVEAEKWYSKIVDSSSDPEVIYKYAQMLKANGKYKLSNEWMRKFTDLRPYDNRSTSFLKDPNYLSKIINKGKRFNVQNLDINSEYSDFGGILFEDQIYITSARNDKRKRYGWNDEPFLDIYKFNVDEGSYINEEILDNVINTKYHEGIVAFSPDGGTMYFTRESFFDKSFYKDSLTNNQIGVIHLYKATRCTKKHITWKDNGKCQFSHSWSNVTSLEINSAYYSIKNPTVSCDGELIYFSSDMPGGYGNFDIYKGELDSLGNVNNIKNLGQKINTEGQEMFPYVCCDKILYFSSDAHLGLGGLDVFYTKQIDGKWTNPRNVGIPVNSNADDFAFILTEECEDGFVSSNRSGGKGSDDIYAVKKLLPLCDILFTTNIMDSKTKDPISSATTSISDNTGIIDNTKMTSEKGLAEFMLECEDEIQLMVSKTGYESKMLDLTFSDIDPPVLDVYLDPIEEMIVEEKIILNPIYFDFDKSNITNKAAFELDKLVAIMEKYPDMIIRAESHTDSRGPAAYNRGLSDRRAKSTAQYVISKGISEERISGVGKGEEEPRIDCNQGCSKEEHAQNRRSEFIIVSR</sequence>
<dbReference type="SUPFAM" id="SSF103088">
    <property type="entry name" value="OmpA-like"/>
    <property type="match status" value="1"/>
</dbReference>
<reference evidence="6" key="1">
    <citation type="submission" date="2018-05" db="EMBL/GenBank/DDBJ databases">
        <authorList>
            <person name="Lanie J.A."/>
            <person name="Ng W.-L."/>
            <person name="Kazmierczak K.M."/>
            <person name="Andrzejewski T.M."/>
            <person name="Davidsen T.M."/>
            <person name="Wayne K.J."/>
            <person name="Tettelin H."/>
            <person name="Glass J.I."/>
            <person name="Rusch D."/>
            <person name="Podicherti R."/>
            <person name="Tsui H.-C.T."/>
            <person name="Winkler M.E."/>
        </authorList>
    </citation>
    <scope>NUCLEOTIDE SEQUENCE</scope>
</reference>